<dbReference type="GO" id="GO:0005576">
    <property type="term" value="C:extracellular region"/>
    <property type="evidence" value="ECO:0007669"/>
    <property type="project" value="InterPro"/>
</dbReference>
<proteinExistence type="predicted"/>
<evidence type="ECO:0000313" key="4">
    <source>
        <dbReference type="Proteomes" id="UP000664904"/>
    </source>
</evidence>
<dbReference type="RefSeq" id="WP_208843808.1">
    <property type="nucleotide sequence ID" value="NZ_CP072133.1"/>
</dbReference>
<keyword evidence="4" id="KW-1185">Reference proteome</keyword>
<reference evidence="3" key="1">
    <citation type="submission" date="2021-03" db="EMBL/GenBank/DDBJ databases">
        <title>Complete Genome of Pseudoalteromonas xiamenensis STKMTI.2, a new potential marine bacterium producing anti-Vibrio compounds.</title>
        <authorList>
            <person name="Handayani D.P."/>
            <person name="Isnansetyo A."/>
            <person name="Istiqomah I."/>
            <person name="Jumina J."/>
        </authorList>
    </citation>
    <scope>NUCLEOTIDE SEQUENCE</scope>
    <source>
        <strain evidence="3">STKMTI.2</strain>
    </source>
</reference>
<dbReference type="GO" id="GO:0008270">
    <property type="term" value="F:zinc ion binding"/>
    <property type="evidence" value="ECO:0007669"/>
    <property type="project" value="InterPro"/>
</dbReference>
<dbReference type="Proteomes" id="UP000664904">
    <property type="component" value="Chromosome"/>
</dbReference>
<dbReference type="Pfam" id="PF04151">
    <property type="entry name" value="PPC"/>
    <property type="match status" value="1"/>
</dbReference>
<feature type="active site" evidence="1">
    <location>
        <position position="288"/>
    </location>
</feature>
<dbReference type="EMBL" id="CP072133">
    <property type="protein sequence ID" value="QTH72186.1"/>
    <property type="molecule type" value="Genomic_DNA"/>
</dbReference>
<dbReference type="InterPro" id="IPR002169">
    <property type="entry name" value="Peptidase_M9A/M9B"/>
</dbReference>
<sequence>MNNKKWLLLSASLALSACGDNNKPVTVVDVVTPTPDPVITTPEPSFPFVEDPVITLDSVKTGIETSSPIGYYLDLDTAAPTLIISLSSGTKGLALGDPDVYVKFEGLPAAGENPIFDCVSFNGSDNNETCIIDNPKPGRYTILIDAYEGGEVSDATLFATTSLFKSSELCNDMVRVRIQESVDENTREQLCQTLIETKSRFETVLNADRSADVGVPVPNDLNNITNINIFASLSNHMSWVEHLWDSDNRSGIYFETAPTEWYHDSTILTFNALEWSEGRPVMRSLAHEYVHALDGRYNKEGGYQAQMGWWSEGLAEYIGTYYQRPYQMLFDSAQETKYTLSEITKPEIEYGSFYDWGTLAVAYLIESHPETVKALITNMRAGNWETVASDLDAFSSAYQSDFANWQATSLVDAFKASAKPLPLNQATQINGRGGWLFKVSVPANAPSLTITTTGGSKNVDLWVNQGESAHPALTQDISCQSITPDSNEEKCVIAAPMEGEYYVTVGSDFSGADIIDLYVSACLGENCSVSKPDPITTVTPTEPYLPHWPQKGQLGTCSLLESYGRSTAKVDGFSLQNTSDKALNLYWIDYRNGTKPTAAFQTLPAGETFSSDAWRIGDRMMIGDLANNCLGVAIVNDTQNHFIADAAFAANAVDEAPIPVATAQIGSCALLTSYSREGGNAPEFAIFNQSETPVTLAWINNNDGSLYYGSYGTLSLGDHYANSNWRVGDRMALLGGEGQCYGVIDLNAQSNIYVIDATLFN</sequence>
<dbReference type="AlphaFoldDB" id="A0A975DKT6"/>
<dbReference type="Gene3D" id="1.10.390.20">
    <property type="match status" value="1"/>
</dbReference>
<dbReference type="InterPro" id="IPR007280">
    <property type="entry name" value="Peptidase_C_arc/bac"/>
</dbReference>
<dbReference type="PROSITE" id="PS51257">
    <property type="entry name" value="PROKAR_LIPOPROTEIN"/>
    <property type="match status" value="1"/>
</dbReference>
<dbReference type="KEGG" id="pxi:J5O05_04685"/>
<dbReference type="Gene3D" id="3.40.30.160">
    <property type="entry name" value="Collagenase ColT, N-terminal domain"/>
    <property type="match status" value="1"/>
</dbReference>
<evidence type="ECO:0000313" key="3">
    <source>
        <dbReference type="EMBL" id="QTH72186.1"/>
    </source>
</evidence>
<name>A0A975DKT6_9GAMM</name>
<evidence type="ECO:0000256" key="1">
    <source>
        <dbReference type="PIRSR" id="PIRSR602169-1"/>
    </source>
</evidence>
<gene>
    <name evidence="3" type="ORF">J5O05_04685</name>
</gene>
<dbReference type="GO" id="GO:0006508">
    <property type="term" value="P:proteolysis"/>
    <property type="evidence" value="ECO:0007669"/>
    <property type="project" value="InterPro"/>
</dbReference>
<protein>
    <submittedName>
        <fullName evidence="3">Collagenase</fullName>
    </submittedName>
</protein>
<feature type="domain" description="Peptidase C-terminal archaeal/bacterial" evidence="2">
    <location>
        <begin position="437"/>
        <end position="506"/>
    </location>
</feature>
<dbReference type="GO" id="GO:0004222">
    <property type="term" value="F:metalloendopeptidase activity"/>
    <property type="evidence" value="ECO:0007669"/>
    <property type="project" value="InterPro"/>
</dbReference>
<accession>A0A975DKT6</accession>
<evidence type="ECO:0000259" key="2">
    <source>
        <dbReference type="Pfam" id="PF04151"/>
    </source>
</evidence>
<organism evidence="3 4">
    <name type="scientific">Pseudoalteromonas xiamenensis</name>
    <dbReference type="NCBI Taxonomy" id="882626"/>
    <lineage>
        <taxon>Bacteria</taxon>
        <taxon>Pseudomonadati</taxon>
        <taxon>Pseudomonadota</taxon>
        <taxon>Gammaproteobacteria</taxon>
        <taxon>Alteromonadales</taxon>
        <taxon>Pseudoalteromonadaceae</taxon>
        <taxon>Pseudoalteromonas</taxon>
    </lineage>
</organism>
<dbReference type="Pfam" id="PF01752">
    <property type="entry name" value="Peptidase_M9"/>
    <property type="match status" value="1"/>
</dbReference>
<dbReference type="Gene3D" id="2.60.120.380">
    <property type="match status" value="2"/>
</dbReference>